<dbReference type="InterPro" id="IPR050463">
    <property type="entry name" value="Gfo/Idh/MocA_oxidrdct_glycsds"/>
</dbReference>
<dbReference type="InterPro" id="IPR055170">
    <property type="entry name" value="GFO_IDH_MocA-like_dom"/>
</dbReference>
<protein>
    <submittedName>
        <fullName evidence="4">Gfo/Idh/MocA family oxidoreductase</fullName>
    </submittedName>
</protein>
<dbReference type="PANTHER" id="PTHR43818">
    <property type="entry name" value="BCDNA.GH03377"/>
    <property type="match status" value="1"/>
</dbReference>
<evidence type="ECO:0000313" key="4">
    <source>
        <dbReference type="EMBL" id="MPY51420.1"/>
    </source>
</evidence>
<dbReference type="SUPFAM" id="SSF55347">
    <property type="entry name" value="Glyceraldehyde-3-phosphate dehydrogenase-like, C-terminal domain"/>
    <property type="match status" value="1"/>
</dbReference>
<dbReference type="InterPro" id="IPR000683">
    <property type="entry name" value="Gfo/Idh/MocA-like_OxRdtase_N"/>
</dbReference>
<keyword evidence="1" id="KW-0560">Oxidoreductase</keyword>
<dbReference type="Pfam" id="PF22725">
    <property type="entry name" value="GFO_IDH_MocA_C3"/>
    <property type="match status" value="1"/>
</dbReference>
<dbReference type="InterPro" id="IPR036291">
    <property type="entry name" value="NAD(P)-bd_dom_sf"/>
</dbReference>
<dbReference type="Pfam" id="PF01408">
    <property type="entry name" value="GFO_IDH_MocA"/>
    <property type="match status" value="1"/>
</dbReference>
<dbReference type="Proteomes" id="UP000373149">
    <property type="component" value="Unassembled WGS sequence"/>
</dbReference>
<dbReference type="PANTHER" id="PTHR43818:SF11">
    <property type="entry name" value="BCDNA.GH03377"/>
    <property type="match status" value="1"/>
</dbReference>
<dbReference type="SUPFAM" id="SSF51735">
    <property type="entry name" value="NAD(P)-binding Rossmann-fold domains"/>
    <property type="match status" value="1"/>
</dbReference>
<dbReference type="EMBL" id="VMNX01000095">
    <property type="protein sequence ID" value="MPY51420.1"/>
    <property type="molecule type" value="Genomic_DNA"/>
</dbReference>
<accession>A0A5N8WVJ5</accession>
<keyword evidence="5" id="KW-1185">Reference proteome</keyword>
<dbReference type="Gene3D" id="3.30.360.10">
    <property type="entry name" value="Dihydrodipicolinate Reductase, domain 2"/>
    <property type="match status" value="1"/>
</dbReference>
<dbReference type="RefSeq" id="WP_152865766.1">
    <property type="nucleotide sequence ID" value="NZ_VMNX01000095.1"/>
</dbReference>
<organism evidence="4 5">
    <name type="scientific">Streptomyces acidicola</name>
    <dbReference type="NCBI Taxonomy" id="2596892"/>
    <lineage>
        <taxon>Bacteria</taxon>
        <taxon>Bacillati</taxon>
        <taxon>Actinomycetota</taxon>
        <taxon>Actinomycetes</taxon>
        <taxon>Kitasatosporales</taxon>
        <taxon>Streptomycetaceae</taxon>
        <taxon>Streptomyces</taxon>
    </lineage>
</organism>
<sequence length="379" mass="41068">MQPLGVALVGHAFMGRVHSQAWRTVGRVFPHERPVERTVLAGVDAARARRAADELGWRDATDNWKEAVLRDDVHIVDICTPGDSHADIAIAALEAGKHVLCEKPLATTVAEAEAMAVAAGRARERGVRSMAGFTYRRVPALTLARQLIQEDRLGRVLQFRARYLQDWLHDPDAPFSWRLDRARAGAGALGDTGSHLIDLGQYLLGDTLDGVSAQLATFVDRRHAPDGTPAQVTVDDAAVFIARFGGGTLATFEASRFAAGRKNAIQLEISGTKGALSFDFESMNELSFYDATEPSGTAGFRRILVTEPDHPYLRAWWPAGHGLGYEHAFTHQAHDLLTAIHDGTDPAPGFEEGLYVQRVIEAVETSAANAGVHTPIATS</sequence>
<dbReference type="GO" id="GO:0000166">
    <property type="term" value="F:nucleotide binding"/>
    <property type="evidence" value="ECO:0007669"/>
    <property type="project" value="InterPro"/>
</dbReference>
<evidence type="ECO:0000256" key="1">
    <source>
        <dbReference type="ARBA" id="ARBA00023002"/>
    </source>
</evidence>
<comment type="caution">
    <text evidence="4">The sequence shown here is derived from an EMBL/GenBank/DDBJ whole genome shotgun (WGS) entry which is preliminary data.</text>
</comment>
<reference evidence="4 5" key="1">
    <citation type="submission" date="2019-09" db="EMBL/GenBank/DDBJ databases">
        <authorList>
            <person name="Duangmal K."/>
            <person name="Teo W.F.A."/>
            <person name="Lipun K."/>
        </authorList>
    </citation>
    <scope>NUCLEOTIDE SEQUENCE [LARGE SCALE GENOMIC DNA]</scope>
    <source>
        <strain evidence="4 5">K1PN6</strain>
    </source>
</reference>
<name>A0A5N8WVJ5_9ACTN</name>
<dbReference type="Gene3D" id="3.40.50.720">
    <property type="entry name" value="NAD(P)-binding Rossmann-like Domain"/>
    <property type="match status" value="1"/>
</dbReference>
<dbReference type="GO" id="GO:0016491">
    <property type="term" value="F:oxidoreductase activity"/>
    <property type="evidence" value="ECO:0007669"/>
    <property type="project" value="UniProtKB-KW"/>
</dbReference>
<gene>
    <name evidence="4" type="ORF">FPZ41_23805</name>
</gene>
<dbReference type="AlphaFoldDB" id="A0A5N8WVJ5"/>
<feature type="domain" description="Gfo/Idh/MocA-like oxidoreductase N-terminal" evidence="2">
    <location>
        <begin position="5"/>
        <end position="122"/>
    </location>
</feature>
<proteinExistence type="predicted"/>
<feature type="domain" description="GFO/IDH/MocA-like oxidoreductase" evidence="3">
    <location>
        <begin position="144"/>
        <end position="276"/>
    </location>
</feature>
<evidence type="ECO:0000259" key="3">
    <source>
        <dbReference type="Pfam" id="PF22725"/>
    </source>
</evidence>
<evidence type="ECO:0000259" key="2">
    <source>
        <dbReference type="Pfam" id="PF01408"/>
    </source>
</evidence>
<evidence type="ECO:0000313" key="5">
    <source>
        <dbReference type="Proteomes" id="UP000373149"/>
    </source>
</evidence>